<dbReference type="Proteomes" id="UP000225706">
    <property type="component" value="Unassembled WGS sequence"/>
</dbReference>
<gene>
    <name evidence="2" type="ORF">AWC38_SpisGene16470</name>
</gene>
<protein>
    <submittedName>
        <fullName evidence="2">Uncharacterized protein</fullName>
    </submittedName>
</protein>
<proteinExistence type="predicted"/>
<feature type="compositionally biased region" description="Polar residues" evidence="1">
    <location>
        <begin position="121"/>
        <end position="130"/>
    </location>
</feature>
<name>A0A2B4RS37_STYPI</name>
<keyword evidence="3" id="KW-1185">Reference proteome</keyword>
<sequence>MISVLYLQGNKNTVYHFIRELIEEGEYAWFINKEGRFLIKWDNAVELYIHYRAKKNPRFDTNIDRRKASNSFREALLHRYSDDADGAKEYEESRKFSGNNKVVERQFQMPLKVFRSLFGSGDQSETSGISGSDPEDHGYEVVMRPDISPLQVI</sequence>
<accession>A0A2B4RS37</accession>
<dbReference type="EMBL" id="LSMT01000375">
    <property type="protein sequence ID" value="PFX19148.1"/>
    <property type="molecule type" value="Genomic_DNA"/>
</dbReference>
<comment type="caution">
    <text evidence="2">The sequence shown here is derived from an EMBL/GenBank/DDBJ whole genome shotgun (WGS) entry which is preliminary data.</text>
</comment>
<reference evidence="3" key="1">
    <citation type="journal article" date="2017" name="bioRxiv">
        <title>Comparative analysis of the genomes of Stylophora pistillata and Acropora digitifera provides evidence for extensive differences between species of corals.</title>
        <authorList>
            <person name="Voolstra C.R."/>
            <person name="Li Y."/>
            <person name="Liew Y.J."/>
            <person name="Baumgarten S."/>
            <person name="Zoccola D."/>
            <person name="Flot J.-F."/>
            <person name="Tambutte S."/>
            <person name="Allemand D."/>
            <person name="Aranda M."/>
        </authorList>
    </citation>
    <scope>NUCLEOTIDE SEQUENCE [LARGE SCALE GENOMIC DNA]</scope>
</reference>
<evidence type="ECO:0000313" key="3">
    <source>
        <dbReference type="Proteomes" id="UP000225706"/>
    </source>
</evidence>
<evidence type="ECO:0000256" key="1">
    <source>
        <dbReference type="SAM" id="MobiDB-lite"/>
    </source>
</evidence>
<feature type="region of interest" description="Disordered" evidence="1">
    <location>
        <begin position="120"/>
        <end position="153"/>
    </location>
</feature>
<evidence type="ECO:0000313" key="2">
    <source>
        <dbReference type="EMBL" id="PFX19148.1"/>
    </source>
</evidence>
<organism evidence="2 3">
    <name type="scientific">Stylophora pistillata</name>
    <name type="common">Smooth cauliflower coral</name>
    <dbReference type="NCBI Taxonomy" id="50429"/>
    <lineage>
        <taxon>Eukaryota</taxon>
        <taxon>Metazoa</taxon>
        <taxon>Cnidaria</taxon>
        <taxon>Anthozoa</taxon>
        <taxon>Hexacorallia</taxon>
        <taxon>Scleractinia</taxon>
        <taxon>Astrocoeniina</taxon>
        <taxon>Pocilloporidae</taxon>
        <taxon>Stylophora</taxon>
    </lineage>
</organism>
<dbReference type="AlphaFoldDB" id="A0A2B4RS37"/>
<dbReference type="OrthoDB" id="5989117at2759"/>